<keyword evidence="4" id="KW-0249">Electron transport</keyword>
<keyword evidence="3" id="KW-0479">Metal-binding</keyword>
<sequence length="214" mass="24277">MEAHKQSQVNAEASSRNPIVGAVPFLFGLALALVVGWWVFPDALFSKEPQPISFSHKVHIENVGMECSSCHYYREDGSYHGLPTTQECAECHMEAMDWSEDEVSFVRDYVELNKEVDWKVYQYQPDNVFFSHAAHSMDNCGQCHDLTEAQLCSFGGCHPNVAETDTPPVLKQDRITGYSKDTMKMWQCEKCHTLPEHYEMTGSPKAQACFSCHK</sequence>
<keyword evidence="1" id="KW-0813">Transport</keyword>
<evidence type="ECO:0000313" key="11">
    <source>
        <dbReference type="Proteomes" id="UP000503251"/>
    </source>
</evidence>
<keyword evidence="6" id="KW-1133">Transmembrane helix</keyword>
<keyword evidence="6" id="KW-0472">Membrane</keyword>
<keyword evidence="11" id="KW-1185">Reference proteome</keyword>
<evidence type="ECO:0000256" key="4">
    <source>
        <dbReference type="ARBA" id="ARBA00022982"/>
    </source>
</evidence>
<dbReference type="CDD" id="cd08168">
    <property type="entry name" value="Cytochrom_C3"/>
    <property type="match status" value="1"/>
</dbReference>
<protein>
    <submittedName>
        <fullName evidence="9">Cytochrome C</fullName>
    </submittedName>
</protein>
<evidence type="ECO:0000256" key="5">
    <source>
        <dbReference type="ARBA" id="ARBA00023004"/>
    </source>
</evidence>
<keyword evidence="5" id="KW-0408">Iron</keyword>
<dbReference type="RefSeq" id="WP_144233698.1">
    <property type="nucleotide sequence ID" value="NZ_CP039543.1"/>
</dbReference>
<proteinExistence type="predicted"/>
<evidence type="ECO:0000313" key="8">
    <source>
        <dbReference type="EMBL" id="QJT08922.1"/>
    </source>
</evidence>
<dbReference type="Gene3D" id="3.90.10.10">
    <property type="entry name" value="Cytochrome C3"/>
    <property type="match status" value="2"/>
</dbReference>
<evidence type="ECO:0000256" key="3">
    <source>
        <dbReference type="ARBA" id="ARBA00022723"/>
    </source>
</evidence>
<feature type="transmembrane region" description="Helical" evidence="6">
    <location>
        <begin position="20"/>
        <end position="40"/>
    </location>
</feature>
<evidence type="ECO:0000256" key="6">
    <source>
        <dbReference type="SAM" id="Phobius"/>
    </source>
</evidence>
<keyword evidence="2" id="KW-0349">Heme</keyword>
<reference evidence="9 10" key="1">
    <citation type="submission" date="2018-06" db="EMBL/GenBank/DDBJ databases">
        <title>Complete genome of Desulfovibrio marinus P48SEP.</title>
        <authorList>
            <person name="Crispim J.S."/>
            <person name="Vidigal P.M.P."/>
            <person name="Silva L.C.F."/>
            <person name="Araujo L.C."/>
            <person name="Laguardia C.N."/>
            <person name="Dias R.S."/>
            <person name="Sousa M.P."/>
            <person name="Paula S.O."/>
            <person name="Silva C."/>
        </authorList>
    </citation>
    <scope>NUCLEOTIDE SEQUENCE [LARGE SCALE GENOMIC DNA]</scope>
    <source>
        <strain evidence="9 10">P48SEP</strain>
    </source>
</reference>
<evidence type="ECO:0000259" key="7">
    <source>
        <dbReference type="Pfam" id="PF02085"/>
    </source>
</evidence>
<dbReference type="GO" id="GO:0046872">
    <property type="term" value="F:metal ion binding"/>
    <property type="evidence" value="ECO:0007669"/>
    <property type="project" value="UniProtKB-KW"/>
</dbReference>
<dbReference type="AlphaFoldDB" id="A0A6P1ZQ25"/>
<evidence type="ECO:0000256" key="1">
    <source>
        <dbReference type="ARBA" id="ARBA00022448"/>
    </source>
</evidence>
<feature type="domain" description="Class III cytochrome C" evidence="7">
    <location>
        <begin position="47"/>
        <end position="98"/>
    </location>
</feature>
<dbReference type="PANTHER" id="PTHR39425">
    <property type="entry name" value="LIPOPROTEIN CYTOCHROME C"/>
    <property type="match status" value="1"/>
</dbReference>
<keyword evidence="6" id="KW-0812">Transmembrane</keyword>
<evidence type="ECO:0000256" key="2">
    <source>
        <dbReference type="ARBA" id="ARBA00022617"/>
    </source>
</evidence>
<dbReference type="EMBL" id="QMIF01000001">
    <property type="protein sequence ID" value="TVM36658.1"/>
    <property type="molecule type" value="Genomic_DNA"/>
</dbReference>
<dbReference type="NCBIfam" id="NF041781">
    <property type="entry name" value="mnquin_red_QrcA"/>
    <property type="match status" value="1"/>
</dbReference>
<dbReference type="InterPro" id="IPR036280">
    <property type="entry name" value="Multihaem_cyt_sf"/>
</dbReference>
<dbReference type="Pfam" id="PF02085">
    <property type="entry name" value="Cytochrom_CIII"/>
    <property type="match status" value="1"/>
</dbReference>
<dbReference type="Proteomes" id="UP000503251">
    <property type="component" value="Chromosome"/>
</dbReference>
<dbReference type="InterPro" id="IPR053547">
    <property type="entry name" value="Multiheme_cyt_c_menaq_reduct"/>
</dbReference>
<dbReference type="EMBL" id="CP039543">
    <property type="protein sequence ID" value="QJT08922.1"/>
    <property type="molecule type" value="Genomic_DNA"/>
</dbReference>
<dbReference type="GO" id="GO:0020037">
    <property type="term" value="F:heme binding"/>
    <property type="evidence" value="ECO:0007669"/>
    <property type="project" value="InterPro"/>
</dbReference>
<dbReference type="Proteomes" id="UP000434052">
    <property type="component" value="Unassembled WGS sequence"/>
</dbReference>
<evidence type="ECO:0000313" key="10">
    <source>
        <dbReference type="Proteomes" id="UP000434052"/>
    </source>
</evidence>
<evidence type="ECO:0000313" key="9">
    <source>
        <dbReference type="EMBL" id="TVM36658.1"/>
    </source>
</evidence>
<dbReference type="SUPFAM" id="SSF48695">
    <property type="entry name" value="Multiheme cytochromes"/>
    <property type="match status" value="1"/>
</dbReference>
<dbReference type="PANTHER" id="PTHR39425:SF1">
    <property type="entry name" value="CYTOCHROME C7-LIKE DOMAIN-CONTAINING PROTEIN"/>
    <property type="match status" value="1"/>
</dbReference>
<gene>
    <name evidence="9" type="ORF">DQK91_01685</name>
    <name evidence="8" type="ORF">E8L03_08260</name>
</gene>
<accession>A0A6P1ZQ25</accession>
<organism evidence="9 10">
    <name type="scientific">Oceanidesulfovibrio marinus</name>
    <dbReference type="NCBI Taxonomy" id="370038"/>
    <lineage>
        <taxon>Bacteria</taxon>
        <taxon>Pseudomonadati</taxon>
        <taxon>Thermodesulfobacteriota</taxon>
        <taxon>Desulfovibrionia</taxon>
        <taxon>Desulfovibrionales</taxon>
        <taxon>Desulfovibrionaceae</taxon>
        <taxon>Oceanidesulfovibrio</taxon>
    </lineage>
</organism>
<dbReference type="GO" id="GO:0009055">
    <property type="term" value="F:electron transfer activity"/>
    <property type="evidence" value="ECO:0007669"/>
    <property type="project" value="InterPro"/>
</dbReference>
<name>A0A6P1ZQ25_9BACT</name>
<reference evidence="8 11" key="2">
    <citation type="submission" date="2019-04" db="EMBL/GenBank/DDBJ databases">
        <title>Isolation and culture of sulfate reducing bacteria from the cold seep of the South China Sea.</title>
        <authorList>
            <person name="Sun C."/>
            <person name="Liu R."/>
        </authorList>
    </citation>
    <scope>NUCLEOTIDE SEQUENCE [LARGE SCALE GENOMIC DNA]</scope>
    <source>
        <strain evidence="8 11">CS1</strain>
    </source>
</reference>
<dbReference type="OrthoDB" id="9814800at2"/>
<dbReference type="InterPro" id="IPR020942">
    <property type="entry name" value="Cyt_c_III_dom"/>
</dbReference>